<dbReference type="AlphaFoldDB" id="A0A5E6TRL8"/>
<dbReference type="Gene3D" id="3.40.50.1820">
    <property type="entry name" value="alpha/beta hydrolase"/>
    <property type="match status" value="1"/>
</dbReference>
<evidence type="ECO:0000313" key="4">
    <source>
        <dbReference type="Proteomes" id="UP000385207"/>
    </source>
</evidence>
<sequence length="287" mass="31518">MPKNTPEYQYVTGQYRPGFTALFEQYQLANDRVLLERSWDLDVRYGLHPRQTFDLCFAKGPAKANLLYLHAGYWQSRDKAQFRFIASALTARGYNVALLNYPLCPEVSIDQIVAALGHGVLFTRTALAAKEQRLPLIVAGHSAGGHLAVELAMAQTALPQQQRPISAIVPISGIYNLEPLIETSLNNKLLLDRRQAQACSPLTRVTGDLVPAAFVVGGEETPAFLEQNRTMMAAWSLTGSPATCLEVAGRDHFTVLQEFESPSGTLLELIETMYQAVCPAIDGVAIN</sequence>
<dbReference type="Pfam" id="PF07859">
    <property type="entry name" value="Abhydrolase_3"/>
    <property type="match status" value="1"/>
</dbReference>
<organism evidence="3 4">
    <name type="scientific">Pseudomonas fluorescens</name>
    <dbReference type="NCBI Taxonomy" id="294"/>
    <lineage>
        <taxon>Bacteria</taxon>
        <taxon>Pseudomonadati</taxon>
        <taxon>Pseudomonadota</taxon>
        <taxon>Gammaproteobacteria</taxon>
        <taxon>Pseudomonadales</taxon>
        <taxon>Pseudomonadaceae</taxon>
        <taxon>Pseudomonas</taxon>
    </lineage>
</organism>
<dbReference type="RefSeq" id="WP_150746289.1">
    <property type="nucleotide sequence ID" value="NZ_CABVHE010000028.1"/>
</dbReference>
<name>A0A5E6TRL8_PSEFL</name>
<reference evidence="3 4" key="1">
    <citation type="submission" date="2019-09" db="EMBL/GenBank/DDBJ databases">
        <authorList>
            <person name="Chandra G."/>
            <person name="Truman W A."/>
        </authorList>
    </citation>
    <scope>NUCLEOTIDE SEQUENCE [LARGE SCALE GENOMIC DNA]</scope>
    <source>
        <strain evidence="3">PS862</strain>
    </source>
</reference>
<dbReference type="Proteomes" id="UP000385207">
    <property type="component" value="Unassembled WGS sequence"/>
</dbReference>
<dbReference type="InterPro" id="IPR029058">
    <property type="entry name" value="AB_hydrolase_fold"/>
</dbReference>
<protein>
    <recommendedName>
        <fullName evidence="2">Alpha/beta hydrolase fold-3 domain-containing protein</fullName>
    </recommendedName>
</protein>
<dbReference type="SUPFAM" id="SSF53474">
    <property type="entry name" value="alpha/beta-Hydrolases"/>
    <property type="match status" value="1"/>
</dbReference>
<gene>
    <name evidence="3" type="ORF">PS862_04448</name>
</gene>
<dbReference type="PANTHER" id="PTHR48081">
    <property type="entry name" value="AB HYDROLASE SUPERFAMILY PROTEIN C4A8.06C"/>
    <property type="match status" value="1"/>
</dbReference>
<dbReference type="GO" id="GO:0016787">
    <property type="term" value="F:hydrolase activity"/>
    <property type="evidence" value="ECO:0007669"/>
    <property type="project" value="UniProtKB-KW"/>
</dbReference>
<dbReference type="PANTHER" id="PTHR48081:SF33">
    <property type="entry name" value="KYNURENINE FORMAMIDASE"/>
    <property type="match status" value="1"/>
</dbReference>
<evidence type="ECO:0000256" key="1">
    <source>
        <dbReference type="ARBA" id="ARBA00022801"/>
    </source>
</evidence>
<feature type="domain" description="Alpha/beta hydrolase fold-3" evidence="2">
    <location>
        <begin position="66"/>
        <end position="252"/>
    </location>
</feature>
<proteinExistence type="predicted"/>
<dbReference type="EMBL" id="CABVII010000022">
    <property type="protein sequence ID" value="VVP32537.1"/>
    <property type="molecule type" value="Genomic_DNA"/>
</dbReference>
<keyword evidence="1" id="KW-0378">Hydrolase</keyword>
<dbReference type="InterPro" id="IPR013094">
    <property type="entry name" value="AB_hydrolase_3"/>
</dbReference>
<evidence type="ECO:0000313" key="3">
    <source>
        <dbReference type="EMBL" id="VVP32537.1"/>
    </source>
</evidence>
<accession>A0A5E6TRL8</accession>
<dbReference type="OrthoDB" id="9771666at2"/>
<dbReference type="InterPro" id="IPR050300">
    <property type="entry name" value="GDXG_lipolytic_enzyme"/>
</dbReference>
<evidence type="ECO:0000259" key="2">
    <source>
        <dbReference type="Pfam" id="PF07859"/>
    </source>
</evidence>